<dbReference type="OrthoDB" id="9813261at2"/>
<comment type="cofactor">
    <cofactor evidence="1">
        <name>Mn(2+)</name>
        <dbReference type="ChEBI" id="CHEBI:29035"/>
    </cofactor>
</comment>
<organism evidence="28 29">
    <name type="scientific">Alloiococcus otitis ATCC 51267</name>
    <dbReference type="NCBI Taxonomy" id="883081"/>
    <lineage>
        <taxon>Bacteria</taxon>
        <taxon>Bacillati</taxon>
        <taxon>Bacillota</taxon>
        <taxon>Bacilli</taxon>
        <taxon>Lactobacillales</taxon>
        <taxon>Carnobacteriaceae</taxon>
        <taxon>Alloiococcus</taxon>
    </lineage>
</organism>
<evidence type="ECO:0000256" key="13">
    <source>
        <dbReference type="ARBA" id="ARBA00022960"/>
    </source>
</evidence>
<feature type="binding site" evidence="24">
    <location>
        <begin position="169"/>
        <end position="171"/>
    </location>
    <ligand>
        <name>ATP</name>
        <dbReference type="ChEBI" id="CHEBI:30616"/>
    </ligand>
</feature>
<dbReference type="InterPro" id="IPR013815">
    <property type="entry name" value="ATP_grasp_subdomain_1"/>
</dbReference>
<protein>
    <recommendedName>
        <fullName evidence="19 22">D-alanine--D-alanine ligase</fullName>
        <ecNumber evidence="6 22">6.3.2.4</ecNumber>
    </recommendedName>
    <alternativeName>
        <fullName evidence="21 22">D-Ala-D-Ala ligase</fullName>
    </alternativeName>
    <alternativeName>
        <fullName evidence="20 22">D-alanylalanine synthetase</fullName>
    </alternativeName>
</protein>
<name>K9ECN2_9LACT</name>
<dbReference type="InterPro" id="IPR011127">
    <property type="entry name" value="Dala_Dala_lig_N"/>
</dbReference>
<keyword evidence="14 22" id="KW-0573">Peptidoglycan synthesis</keyword>
<evidence type="ECO:0000256" key="14">
    <source>
        <dbReference type="ARBA" id="ARBA00022984"/>
    </source>
</evidence>
<keyword evidence="10 24" id="KW-0547">Nucleotide-binding</keyword>
<dbReference type="PATRIC" id="fig|883081.3.peg.913"/>
<evidence type="ECO:0000256" key="16">
    <source>
        <dbReference type="ARBA" id="ARBA00023316"/>
    </source>
</evidence>
<dbReference type="GO" id="GO:0009252">
    <property type="term" value="P:peptidoglycan biosynthetic process"/>
    <property type="evidence" value="ECO:0007669"/>
    <property type="project" value="UniProtKB-UniRule"/>
</dbReference>
<dbReference type="InterPro" id="IPR011761">
    <property type="entry name" value="ATP-grasp"/>
</dbReference>
<comment type="pathway">
    <text evidence="18">Glycan biosynthesis.</text>
</comment>
<evidence type="ECO:0000256" key="20">
    <source>
        <dbReference type="ARBA" id="ARBA00076288"/>
    </source>
</evidence>
<feature type="binding site" evidence="25">
    <location>
        <position position="300"/>
    </location>
    <ligand>
        <name>Mg(2+)</name>
        <dbReference type="ChEBI" id="CHEBI:18420"/>
        <label>1</label>
    </ligand>
</feature>
<feature type="domain" description="ATP-grasp" evidence="27">
    <location>
        <begin position="128"/>
        <end position="333"/>
    </location>
</feature>
<comment type="pathway">
    <text evidence="4 22">Cell wall biogenesis; peptidoglycan biosynthesis.</text>
</comment>
<dbReference type="UniPathway" id="UPA00219"/>
<evidence type="ECO:0000313" key="28">
    <source>
        <dbReference type="EMBL" id="EKU93621.1"/>
    </source>
</evidence>
<dbReference type="Proteomes" id="UP000009875">
    <property type="component" value="Unassembled WGS sequence"/>
</dbReference>
<evidence type="ECO:0000256" key="17">
    <source>
        <dbReference type="ARBA" id="ARBA00047614"/>
    </source>
</evidence>
<comment type="catalytic activity">
    <reaction evidence="17 22">
        <text>2 D-alanine + ATP = D-alanyl-D-alanine + ADP + phosphate + H(+)</text>
        <dbReference type="Rhea" id="RHEA:11224"/>
        <dbReference type="ChEBI" id="CHEBI:15378"/>
        <dbReference type="ChEBI" id="CHEBI:30616"/>
        <dbReference type="ChEBI" id="CHEBI:43474"/>
        <dbReference type="ChEBI" id="CHEBI:57416"/>
        <dbReference type="ChEBI" id="CHEBI:57822"/>
        <dbReference type="ChEBI" id="CHEBI:456216"/>
        <dbReference type="EC" id="6.3.2.4"/>
    </reaction>
</comment>
<feature type="binding site" evidence="24">
    <location>
        <position position="124"/>
    </location>
    <ligand>
        <name>ATP</name>
        <dbReference type="ChEBI" id="CHEBI:30616"/>
    </ligand>
</feature>
<evidence type="ECO:0000256" key="9">
    <source>
        <dbReference type="ARBA" id="ARBA00022723"/>
    </source>
</evidence>
<keyword evidence="8 22" id="KW-0436">Ligase</keyword>
<dbReference type="GO" id="GO:0008360">
    <property type="term" value="P:regulation of cell shape"/>
    <property type="evidence" value="ECO:0007669"/>
    <property type="project" value="UniProtKB-KW"/>
</dbReference>
<comment type="caution">
    <text evidence="28">The sequence shown here is derived from an EMBL/GenBank/DDBJ whole genome shotgun (WGS) entry which is preliminary data.</text>
</comment>
<dbReference type="Gene3D" id="3.30.470.20">
    <property type="entry name" value="ATP-grasp fold, B domain"/>
    <property type="match status" value="1"/>
</dbReference>
<dbReference type="RefSeq" id="WP_003777835.1">
    <property type="nucleotide sequence ID" value="NZ_JH992958.1"/>
</dbReference>
<dbReference type="PANTHER" id="PTHR23132:SF25">
    <property type="entry name" value="D-ALANINE--D-ALANINE LIGASE A"/>
    <property type="match status" value="1"/>
</dbReference>
<dbReference type="PROSITE" id="PS50975">
    <property type="entry name" value="ATP_GRASP"/>
    <property type="match status" value="1"/>
</dbReference>
<evidence type="ECO:0000256" key="21">
    <source>
        <dbReference type="ARBA" id="ARBA00077154"/>
    </source>
</evidence>
<keyword evidence="15 25" id="KW-0464">Manganese</keyword>
<feature type="binding site" evidence="25">
    <location>
        <position position="302"/>
    </location>
    <ligand>
        <name>Mg(2+)</name>
        <dbReference type="ChEBI" id="CHEBI:18420"/>
        <label>2</label>
    </ligand>
</feature>
<evidence type="ECO:0000256" key="18">
    <source>
        <dbReference type="ARBA" id="ARBA00060592"/>
    </source>
</evidence>
<dbReference type="FunFam" id="3.30.470.20:FF:000008">
    <property type="entry name" value="D-alanine--D-alanine ligase"/>
    <property type="match status" value="1"/>
</dbReference>
<keyword evidence="29" id="KW-1185">Reference proteome</keyword>
<dbReference type="InterPro" id="IPR011095">
    <property type="entry name" value="Dala_Dala_lig_C"/>
</dbReference>
<keyword evidence="12 25" id="KW-0460">Magnesium</keyword>
<feature type="active site" evidence="23">
    <location>
        <position position="13"/>
    </location>
</feature>
<evidence type="ECO:0000313" key="29">
    <source>
        <dbReference type="Proteomes" id="UP000009875"/>
    </source>
</evidence>
<dbReference type="InterPro" id="IPR000291">
    <property type="entry name" value="D-Ala_lig_Van_CS"/>
</dbReference>
<evidence type="ECO:0000256" key="4">
    <source>
        <dbReference type="ARBA" id="ARBA00004752"/>
    </source>
</evidence>
<dbReference type="GO" id="GO:0008716">
    <property type="term" value="F:D-alanine-D-alanine ligase activity"/>
    <property type="evidence" value="ECO:0007669"/>
    <property type="project" value="UniProtKB-UniRule"/>
</dbReference>
<dbReference type="NCBIfam" id="TIGR01205">
    <property type="entry name" value="D_ala_D_alaTIGR"/>
    <property type="match status" value="1"/>
</dbReference>
<comment type="subcellular location">
    <subcellularLocation>
        <location evidence="3 22">Cytoplasm</location>
    </subcellularLocation>
</comment>
<feature type="binding site" evidence="24">
    <location>
        <begin position="207"/>
        <end position="214"/>
    </location>
    <ligand>
        <name>ATP</name>
        <dbReference type="ChEBI" id="CHEBI:30616"/>
    </ligand>
</feature>
<dbReference type="FunFam" id="3.30.1490.20:FF:000007">
    <property type="entry name" value="D-alanine--D-alanine ligase"/>
    <property type="match status" value="1"/>
</dbReference>
<keyword evidence="13 22" id="KW-0133">Cell shape</keyword>
<dbReference type="AlphaFoldDB" id="K9ECN2"/>
<feature type="active site" evidence="23">
    <location>
        <position position="177"/>
    </location>
</feature>
<dbReference type="NCBIfam" id="NF002526">
    <property type="entry name" value="PRK01966.1-2"/>
    <property type="match status" value="1"/>
</dbReference>
<accession>K9ECN2</accession>
<evidence type="ECO:0000256" key="23">
    <source>
        <dbReference type="PIRSR" id="PIRSR039102-1"/>
    </source>
</evidence>
<evidence type="ECO:0000256" key="11">
    <source>
        <dbReference type="ARBA" id="ARBA00022840"/>
    </source>
</evidence>
<dbReference type="HAMAP" id="MF_00047">
    <property type="entry name" value="Dala_Dala_lig"/>
    <property type="match status" value="1"/>
</dbReference>
<dbReference type="GO" id="GO:0005524">
    <property type="term" value="F:ATP binding"/>
    <property type="evidence" value="ECO:0007669"/>
    <property type="project" value="UniProtKB-UniRule"/>
</dbReference>
<dbReference type="Gene3D" id="3.40.50.20">
    <property type="match status" value="1"/>
</dbReference>
<dbReference type="GO" id="GO:0046872">
    <property type="term" value="F:metal ion binding"/>
    <property type="evidence" value="ECO:0007669"/>
    <property type="project" value="UniProtKB-KW"/>
</dbReference>
<evidence type="ECO:0000256" key="7">
    <source>
        <dbReference type="ARBA" id="ARBA00022490"/>
    </source>
</evidence>
<comment type="cofactor">
    <cofactor evidence="25">
        <name>Mg(2+)</name>
        <dbReference type="ChEBI" id="CHEBI:18420"/>
    </cofactor>
    <cofactor evidence="25">
        <name>Mn(2+)</name>
        <dbReference type="ChEBI" id="CHEBI:29035"/>
    </cofactor>
    <text evidence="25">Binds 2 magnesium or manganese ions per subunit.</text>
</comment>
<gene>
    <name evidence="22" type="primary">ddl</name>
    <name evidence="28" type="ORF">HMPREF9698_00916</name>
</gene>
<dbReference type="GO" id="GO:0071555">
    <property type="term" value="P:cell wall organization"/>
    <property type="evidence" value="ECO:0007669"/>
    <property type="project" value="UniProtKB-KW"/>
</dbReference>
<keyword evidence="16 22" id="KW-0961">Cell wall biogenesis/degradation</keyword>
<dbReference type="PROSITE" id="PS00843">
    <property type="entry name" value="DALA_DALA_LIGASE_1"/>
    <property type="match status" value="1"/>
</dbReference>
<dbReference type="eggNOG" id="COG1181">
    <property type="taxonomic scope" value="Bacteria"/>
</dbReference>
<dbReference type="Gene3D" id="3.30.1490.20">
    <property type="entry name" value="ATP-grasp fold, A domain"/>
    <property type="match status" value="1"/>
</dbReference>
<proteinExistence type="inferred from homology"/>
<evidence type="ECO:0000256" key="1">
    <source>
        <dbReference type="ARBA" id="ARBA00001936"/>
    </source>
</evidence>
<dbReference type="Pfam" id="PF01820">
    <property type="entry name" value="Dala_Dala_lig_N"/>
    <property type="match status" value="1"/>
</dbReference>
<evidence type="ECO:0000256" key="5">
    <source>
        <dbReference type="ARBA" id="ARBA00010871"/>
    </source>
</evidence>
<dbReference type="STRING" id="883081.HMPREF9698_00916"/>
<dbReference type="PANTHER" id="PTHR23132">
    <property type="entry name" value="D-ALANINE--D-ALANINE LIGASE"/>
    <property type="match status" value="1"/>
</dbReference>
<feature type="binding site" evidence="25">
    <location>
        <position position="300"/>
    </location>
    <ligand>
        <name>Mg(2+)</name>
        <dbReference type="ChEBI" id="CHEBI:18420"/>
        <label>2</label>
    </ligand>
</feature>
<dbReference type="InterPro" id="IPR016185">
    <property type="entry name" value="PreATP-grasp_dom_sf"/>
</dbReference>
<dbReference type="HOGENOM" id="CLU_039268_0_0_9"/>
<feature type="active site" evidence="23">
    <location>
        <position position="311"/>
    </location>
</feature>
<evidence type="ECO:0000259" key="27">
    <source>
        <dbReference type="PROSITE" id="PS50975"/>
    </source>
</evidence>
<dbReference type="PROSITE" id="PS00844">
    <property type="entry name" value="DALA_DALA_LIGASE_2"/>
    <property type="match status" value="1"/>
</dbReference>
<evidence type="ECO:0000256" key="6">
    <source>
        <dbReference type="ARBA" id="ARBA00012216"/>
    </source>
</evidence>
<feature type="binding site" evidence="24">
    <location>
        <begin position="299"/>
        <end position="300"/>
    </location>
    <ligand>
        <name>ATP</name>
        <dbReference type="ChEBI" id="CHEBI:30616"/>
    </ligand>
</feature>
<dbReference type="PIRSF" id="PIRSF039102">
    <property type="entry name" value="Ddl/VanB"/>
    <property type="match status" value="1"/>
</dbReference>
<dbReference type="EMBL" id="AGXA01000018">
    <property type="protein sequence ID" value="EKU93621.1"/>
    <property type="molecule type" value="Genomic_DNA"/>
</dbReference>
<comment type="function">
    <text evidence="2 22">Cell wall formation.</text>
</comment>
<evidence type="ECO:0000256" key="3">
    <source>
        <dbReference type="ARBA" id="ARBA00004496"/>
    </source>
</evidence>
<evidence type="ECO:0000256" key="12">
    <source>
        <dbReference type="ARBA" id="ARBA00022842"/>
    </source>
</evidence>
<evidence type="ECO:0000256" key="8">
    <source>
        <dbReference type="ARBA" id="ARBA00022598"/>
    </source>
</evidence>
<evidence type="ECO:0000256" key="26">
    <source>
        <dbReference type="PROSITE-ProRule" id="PRU00409"/>
    </source>
</evidence>
<reference evidence="28 29" key="1">
    <citation type="submission" date="2012-09" db="EMBL/GenBank/DDBJ databases">
        <title>The Genome Sequence of Alloiococcus otitis ATCC 51267.</title>
        <authorList>
            <consortium name="The Broad Institute Genome Sequencing Platform"/>
            <person name="Earl A."/>
            <person name="Ward D."/>
            <person name="Feldgarden M."/>
            <person name="Gevers D."/>
            <person name="Huys G."/>
            <person name="Walker B."/>
            <person name="Young S.K."/>
            <person name="Zeng Q."/>
            <person name="Gargeya S."/>
            <person name="Fitzgerald M."/>
            <person name="Haas B."/>
            <person name="Abouelleil A."/>
            <person name="Alvarado L."/>
            <person name="Arachchi H.M."/>
            <person name="Berlin A.M."/>
            <person name="Chapman S.B."/>
            <person name="Goldberg J."/>
            <person name="Griggs A."/>
            <person name="Gujja S."/>
            <person name="Hansen M."/>
            <person name="Howarth C."/>
            <person name="Imamovic A."/>
            <person name="Larimer J."/>
            <person name="McCowen C."/>
            <person name="Montmayeur A."/>
            <person name="Murphy C."/>
            <person name="Neiman D."/>
            <person name="Pearson M."/>
            <person name="Priest M."/>
            <person name="Roberts A."/>
            <person name="Saif S."/>
            <person name="Shea T."/>
            <person name="Sisk P."/>
            <person name="Sykes S."/>
            <person name="Wortman J."/>
            <person name="Nusbaum C."/>
            <person name="Birren B."/>
        </authorList>
    </citation>
    <scope>NUCLEOTIDE SEQUENCE [LARGE SCALE GENOMIC DNA]</scope>
    <source>
        <strain evidence="28 29">ATCC 51267</strain>
    </source>
</reference>
<dbReference type="Pfam" id="PF07478">
    <property type="entry name" value="Dala_Dala_lig_C"/>
    <property type="match status" value="1"/>
</dbReference>
<evidence type="ECO:0000256" key="15">
    <source>
        <dbReference type="ARBA" id="ARBA00023211"/>
    </source>
</evidence>
<dbReference type="EC" id="6.3.2.4" evidence="6 22"/>
<evidence type="ECO:0000256" key="19">
    <source>
        <dbReference type="ARBA" id="ARBA00068427"/>
    </source>
</evidence>
<dbReference type="NCBIfam" id="NF002528">
    <property type="entry name" value="PRK01966.1-4"/>
    <property type="match status" value="1"/>
</dbReference>
<dbReference type="SUPFAM" id="SSF52440">
    <property type="entry name" value="PreATP-grasp domain"/>
    <property type="match status" value="1"/>
</dbReference>
<evidence type="ECO:0000256" key="22">
    <source>
        <dbReference type="HAMAP-Rule" id="MF_00047"/>
    </source>
</evidence>
<evidence type="ECO:0000256" key="10">
    <source>
        <dbReference type="ARBA" id="ARBA00022741"/>
    </source>
</evidence>
<sequence>MDIFLIYGGKSAEHDISIISAFYILKEIFYDNYQVNLVYISREGVWLEGPTITDPDQVQKDSDLRLGDFATRFDFAKLQEEEAIAFPVLHGPNGEDGTVQGLFEVLNVPYVGCGVLASSTGMDKIISKALFEQAGIPQLPYQAILYNNWVYDPEEVVRDIESHLSYPIFVKPANMGSSVGISQVHDQAELKAGINLAFEYDHRIVVEEGVTAREIEMSILGNEDVHTSVPGELVKDAQFYDYAAKYENNTVQLDIPAKLDSEVVSQLKVYATKAFLAIDGSGLTRADFFVTEDKKIYINEVNTFPGFTTISMYPKLWEATGLSYKDLIEELIQLGLKRHRMKQAKQLKDR</sequence>
<keyword evidence="11 26" id="KW-0067">ATP-binding</keyword>
<keyword evidence="7 22" id="KW-0963">Cytoplasm</keyword>
<evidence type="ECO:0000256" key="2">
    <source>
        <dbReference type="ARBA" id="ARBA00003921"/>
    </source>
</evidence>
<dbReference type="GO" id="GO:0005829">
    <property type="term" value="C:cytosol"/>
    <property type="evidence" value="ECO:0007669"/>
    <property type="project" value="TreeGrafter"/>
</dbReference>
<evidence type="ECO:0000256" key="24">
    <source>
        <dbReference type="PIRSR" id="PIRSR039102-2"/>
    </source>
</evidence>
<evidence type="ECO:0000256" key="25">
    <source>
        <dbReference type="PIRSR" id="PIRSR039102-3"/>
    </source>
</evidence>
<feature type="binding site" evidence="25">
    <location>
        <position position="287"/>
    </location>
    <ligand>
        <name>Mg(2+)</name>
        <dbReference type="ChEBI" id="CHEBI:18420"/>
        <label>1</label>
    </ligand>
</feature>
<comment type="similarity">
    <text evidence="5 22">Belongs to the D-alanine--D-alanine ligase family.</text>
</comment>
<dbReference type="SUPFAM" id="SSF56059">
    <property type="entry name" value="Glutathione synthetase ATP-binding domain-like"/>
    <property type="match status" value="1"/>
</dbReference>
<keyword evidence="9 25" id="KW-0479">Metal-binding</keyword>
<feature type="binding site" evidence="24">
    <location>
        <begin position="177"/>
        <end position="178"/>
    </location>
    <ligand>
        <name>ATP</name>
        <dbReference type="ChEBI" id="CHEBI:30616"/>
    </ligand>
</feature>
<dbReference type="InterPro" id="IPR005905">
    <property type="entry name" value="D_ala_D_ala"/>
</dbReference>